<feature type="transmembrane region" description="Helical" evidence="6">
    <location>
        <begin position="118"/>
        <end position="139"/>
    </location>
</feature>
<dbReference type="RefSeq" id="WP_116616964.1">
    <property type="nucleotide sequence ID" value="NZ_QENY01000016.1"/>
</dbReference>
<feature type="transmembrane region" description="Helical" evidence="6">
    <location>
        <begin position="18"/>
        <end position="36"/>
    </location>
</feature>
<dbReference type="AlphaFoldDB" id="A0A2U0U364"/>
<dbReference type="EMBL" id="QENY01000016">
    <property type="protein sequence ID" value="PVX51136.1"/>
    <property type="molecule type" value="Genomic_DNA"/>
</dbReference>
<comment type="caution">
    <text evidence="8">The sequence shown here is derived from an EMBL/GenBank/DDBJ whole genome shotgun (WGS) entry which is preliminary data.</text>
</comment>
<keyword evidence="4 6" id="KW-1133">Transmembrane helix</keyword>
<keyword evidence="3 6" id="KW-0812">Transmembrane</keyword>
<organism evidence="8 9">
    <name type="scientific">Hallella colorans</name>
    <dbReference type="NCBI Taxonomy" id="1703337"/>
    <lineage>
        <taxon>Bacteria</taxon>
        <taxon>Pseudomonadati</taxon>
        <taxon>Bacteroidota</taxon>
        <taxon>Bacteroidia</taxon>
        <taxon>Bacteroidales</taxon>
        <taxon>Prevotellaceae</taxon>
        <taxon>Hallella</taxon>
    </lineage>
</organism>
<keyword evidence="9" id="KW-1185">Reference proteome</keyword>
<feature type="domain" description="DUF2179" evidence="7">
    <location>
        <begin position="232"/>
        <end position="286"/>
    </location>
</feature>
<evidence type="ECO:0000256" key="5">
    <source>
        <dbReference type="ARBA" id="ARBA00023136"/>
    </source>
</evidence>
<dbReference type="Proteomes" id="UP000245870">
    <property type="component" value="Unassembled WGS sequence"/>
</dbReference>
<dbReference type="PANTHER" id="PTHR33545:SF5">
    <property type="entry name" value="UPF0750 MEMBRANE PROTEIN YITT"/>
    <property type="match status" value="1"/>
</dbReference>
<dbReference type="Pfam" id="PF10035">
    <property type="entry name" value="DUF2179"/>
    <property type="match status" value="1"/>
</dbReference>
<dbReference type="InterPro" id="IPR019264">
    <property type="entry name" value="DUF2179"/>
</dbReference>
<accession>A0A2U0U364</accession>
<feature type="transmembrane region" description="Helical" evidence="6">
    <location>
        <begin position="160"/>
        <end position="179"/>
    </location>
</feature>
<feature type="transmembrane region" description="Helical" evidence="6">
    <location>
        <begin position="62"/>
        <end position="81"/>
    </location>
</feature>
<feature type="transmembrane region" description="Helical" evidence="6">
    <location>
        <begin position="185"/>
        <end position="203"/>
    </location>
</feature>
<dbReference type="OrthoDB" id="1114876at2"/>
<evidence type="ECO:0000313" key="8">
    <source>
        <dbReference type="EMBL" id="PVX51136.1"/>
    </source>
</evidence>
<dbReference type="Gene3D" id="3.30.70.120">
    <property type="match status" value="1"/>
</dbReference>
<keyword evidence="5 6" id="KW-0472">Membrane</keyword>
<dbReference type="CDD" id="cd16380">
    <property type="entry name" value="YitT_C"/>
    <property type="match status" value="1"/>
</dbReference>
<dbReference type="Pfam" id="PF02588">
    <property type="entry name" value="YitT_membrane"/>
    <property type="match status" value="1"/>
</dbReference>
<evidence type="ECO:0000256" key="1">
    <source>
        <dbReference type="ARBA" id="ARBA00004651"/>
    </source>
</evidence>
<evidence type="ECO:0000259" key="7">
    <source>
        <dbReference type="Pfam" id="PF10035"/>
    </source>
</evidence>
<gene>
    <name evidence="8" type="ORF">C7379_11642</name>
</gene>
<protein>
    <submittedName>
        <fullName evidence="8">Uncharacterized membrane-anchored protein YitT (DUF2179 family)</fullName>
    </submittedName>
</protein>
<dbReference type="GO" id="GO:0005886">
    <property type="term" value="C:plasma membrane"/>
    <property type="evidence" value="ECO:0007669"/>
    <property type="project" value="UniProtKB-SubCell"/>
</dbReference>
<evidence type="ECO:0000256" key="3">
    <source>
        <dbReference type="ARBA" id="ARBA00022692"/>
    </source>
</evidence>
<keyword evidence="2" id="KW-1003">Cell membrane</keyword>
<feature type="transmembrane region" description="Helical" evidence="6">
    <location>
        <begin position="88"/>
        <end position="106"/>
    </location>
</feature>
<evidence type="ECO:0000256" key="4">
    <source>
        <dbReference type="ARBA" id="ARBA00022989"/>
    </source>
</evidence>
<evidence type="ECO:0000313" key="9">
    <source>
        <dbReference type="Proteomes" id="UP000245870"/>
    </source>
</evidence>
<dbReference type="InterPro" id="IPR051461">
    <property type="entry name" value="UPF0750_membrane"/>
</dbReference>
<dbReference type="PANTHER" id="PTHR33545">
    <property type="entry name" value="UPF0750 MEMBRANE PROTEIN YITT-RELATED"/>
    <property type="match status" value="1"/>
</dbReference>
<proteinExistence type="predicted"/>
<sequence length="315" mass="34979">MKTLQQKRKATYHTIRDYCMLALSMIVGAIGLYLFLQPNQIAMGGIVGIAQIVNWGTGVPVYYTYFALNFLLFLVALKILGWRFCAKTIFAVVVFTVASKILVIFLPPDLHLLADQKFMACMIGGIFMGVSVGLGLSSGGSTGGSDVVAAIVHKYRDVSLGRVILLCDMLIITSSYVVLRDWEKVLYSYVLLFIIAQCVDYVVNLQRQSVLFFIISDHYQEIGEAINKIAERGCSTLHGEGFYSKKNIKVVFCIAKKSESAFIFDLIDNIDPNAFVAQSAAIGVYGQGFDRMRSSKKMTLDDINKELEKSIPHET</sequence>
<evidence type="ECO:0000256" key="2">
    <source>
        <dbReference type="ARBA" id="ARBA00022475"/>
    </source>
</evidence>
<reference evidence="8 9" key="1">
    <citation type="submission" date="2018-05" db="EMBL/GenBank/DDBJ databases">
        <title>Genomic Encyclopedia of Type Strains, Phase IV (KMG-IV): sequencing the most valuable type-strain genomes for metagenomic binning, comparative biology and taxonomic classification.</title>
        <authorList>
            <person name="Goeker M."/>
        </authorList>
    </citation>
    <scope>NUCLEOTIDE SEQUENCE [LARGE SCALE GENOMIC DNA]</scope>
    <source>
        <strain evidence="8 9">DSM 100333</strain>
    </source>
</reference>
<dbReference type="PIRSF" id="PIRSF006483">
    <property type="entry name" value="Membrane_protein_YitT"/>
    <property type="match status" value="1"/>
</dbReference>
<dbReference type="InterPro" id="IPR003740">
    <property type="entry name" value="YitT"/>
</dbReference>
<dbReference type="InterPro" id="IPR015867">
    <property type="entry name" value="N-reg_PII/ATP_PRibTrfase_C"/>
</dbReference>
<evidence type="ECO:0000256" key="6">
    <source>
        <dbReference type="SAM" id="Phobius"/>
    </source>
</evidence>
<name>A0A2U0U364_9BACT</name>
<comment type="subcellular location">
    <subcellularLocation>
        <location evidence="1">Cell membrane</location>
        <topology evidence="1">Multi-pass membrane protein</topology>
    </subcellularLocation>
</comment>